<comment type="function">
    <text evidence="7">NDH-1 shuttles electrons from NADH, via FMN and iron-sulfur (Fe-S) centers, to quinones in the respiratory chain. The immediate electron acceptor for the enzyme in this species is believed to be a menaquinone. Couples the redox reaction to proton translocation (for every two electrons transferred, four hydrogen ions are translocated across the cytoplasmic membrane), and thus conserves the redox energy in a proton gradient.</text>
</comment>
<keyword evidence="7 8" id="KW-0479">Metal-binding</keyword>
<dbReference type="GO" id="GO:0051539">
    <property type="term" value="F:4 iron, 4 sulfur cluster binding"/>
    <property type="evidence" value="ECO:0007669"/>
    <property type="project" value="UniProtKB-KW"/>
</dbReference>
<feature type="binding site" evidence="7">
    <location>
        <position position="101"/>
    </location>
    <ligand>
        <name>[4Fe-4S] cluster</name>
        <dbReference type="ChEBI" id="CHEBI:49883"/>
    </ligand>
</feature>
<dbReference type="GO" id="GO:0008137">
    <property type="term" value="F:NADH dehydrogenase (ubiquinone) activity"/>
    <property type="evidence" value="ECO:0007669"/>
    <property type="project" value="InterPro"/>
</dbReference>
<accession>D7CJE8</accession>
<keyword evidence="11" id="KW-1185">Reference proteome</keyword>
<keyword evidence="5 7" id="KW-1278">Translocase</keyword>
<dbReference type="InterPro" id="IPR006138">
    <property type="entry name" value="NADH_UQ_OxRdtase_20Kd_su"/>
</dbReference>
<dbReference type="NCBIfam" id="NF005012">
    <property type="entry name" value="PRK06411.1"/>
    <property type="match status" value="1"/>
</dbReference>
<dbReference type="PANTHER" id="PTHR11995">
    <property type="entry name" value="NADH DEHYDROGENASE"/>
    <property type="match status" value="1"/>
</dbReference>
<evidence type="ECO:0000256" key="6">
    <source>
        <dbReference type="ARBA" id="ARBA00023027"/>
    </source>
</evidence>
<reference evidence="11" key="1">
    <citation type="journal article" date="2010" name="Stand. Genomic Sci.">
        <title>Complete genome sequence of Syntrophothermus lipocalidus type strain (TGB-C1T).</title>
        <authorList>
            <consortium name="US DOE Joint Genome Institute (JGI-PGF)"/>
            <person name="Djao O."/>
            <person name="Zhang X."/>
            <person name="Lucas S."/>
            <person name="Lapidus A."/>
            <person name="Glavina Del Rio T."/>
            <person name="Nolan M."/>
            <person name="Tice H."/>
            <person name="Cheng J."/>
            <person name="Han C."/>
            <person name="Tapia R."/>
            <person name="Goodwin L."/>
            <person name="Pitluck S."/>
            <person name="Liolios K."/>
            <person name="Ivanova N."/>
            <person name="Mavromatis K."/>
            <person name="Mikhailova N."/>
            <person name="Ovchinnikova G."/>
            <person name="Pati A."/>
            <person name="Brambilla E."/>
            <person name="Chen A."/>
            <person name="Palaniappan K."/>
            <person name="Land M."/>
            <person name="Hauser L."/>
            <person name="Chang Y."/>
            <person name="Jeffries C."/>
            <person name="Rohde M."/>
            <person name="Sikorski J."/>
            <person name="Spring S."/>
            <person name="Goker M."/>
            <person name="Detter J."/>
            <person name="Woyke T."/>
            <person name="Bristow J."/>
            <person name="Eisen J."/>
            <person name="Markowitz V."/>
            <person name="Hugenholtz P."/>
            <person name="Kyrpides N."/>
            <person name="Klenk H."/>
        </authorList>
    </citation>
    <scope>NUCLEOTIDE SEQUENCE [LARGE SCALE GENOMIC DNA]</scope>
    <source>
        <strain evidence="11">DSM 12680 / TGB-C1</strain>
    </source>
</reference>
<protein>
    <recommendedName>
        <fullName evidence="7">NADH-quinone oxidoreductase subunit B</fullName>
        <ecNumber evidence="7">7.1.1.-</ecNumber>
    </recommendedName>
    <alternativeName>
        <fullName evidence="7">NADH dehydrogenase I subunit B</fullName>
    </alternativeName>
    <alternativeName>
        <fullName evidence="7">NDH-1 subunit B</fullName>
    </alternativeName>
</protein>
<dbReference type="Proteomes" id="UP000000378">
    <property type="component" value="Chromosome"/>
</dbReference>
<proteinExistence type="inferred from homology"/>
<feature type="binding site" evidence="7">
    <location>
        <position position="131"/>
    </location>
    <ligand>
        <name>[4Fe-4S] cluster</name>
        <dbReference type="ChEBI" id="CHEBI:49883"/>
    </ligand>
</feature>
<evidence type="ECO:0000256" key="2">
    <source>
        <dbReference type="ARBA" id="ARBA00022448"/>
    </source>
</evidence>
<evidence type="ECO:0000256" key="7">
    <source>
        <dbReference type="HAMAP-Rule" id="MF_01356"/>
    </source>
</evidence>
<dbReference type="HAMAP" id="MF_01356">
    <property type="entry name" value="NDH1_NuoB"/>
    <property type="match status" value="1"/>
</dbReference>
<evidence type="ECO:0000256" key="1">
    <source>
        <dbReference type="ARBA" id="ARBA00009173"/>
    </source>
</evidence>
<dbReference type="Pfam" id="PF01058">
    <property type="entry name" value="Oxidored_q6"/>
    <property type="match status" value="1"/>
</dbReference>
<dbReference type="NCBIfam" id="TIGR01957">
    <property type="entry name" value="nuoB_fam"/>
    <property type="match status" value="1"/>
</dbReference>
<evidence type="ECO:0000256" key="5">
    <source>
        <dbReference type="ARBA" id="ARBA00022967"/>
    </source>
</evidence>
<dbReference type="AlphaFoldDB" id="D7CJE8"/>
<keyword evidence="7 8" id="KW-0411">Iron-sulfur</keyword>
<dbReference type="STRING" id="643648.Slip_0250"/>
<dbReference type="KEGG" id="slp:Slip_0250"/>
<dbReference type="EMBL" id="CP002048">
    <property type="protein sequence ID" value="ADI01037.1"/>
    <property type="molecule type" value="Genomic_DNA"/>
</dbReference>
<dbReference type="GO" id="GO:0005506">
    <property type="term" value="F:iron ion binding"/>
    <property type="evidence" value="ECO:0007669"/>
    <property type="project" value="UniProtKB-UniRule"/>
</dbReference>
<dbReference type="GO" id="GO:0015990">
    <property type="term" value="P:electron transport coupled proton transport"/>
    <property type="evidence" value="ECO:0007669"/>
    <property type="project" value="TreeGrafter"/>
</dbReference>
<evidence type="ECO:0000259" key="9">
    <source>
        <dbReference type="Pfam" id="PF01058"/>
    </source>
</evidence>
<organism evidence="10 11">
    <name type="scientific">Syntrophothermus lipocalidus (strain DSM 12680 / TGB-C1)</name>
    <dbReference type="NCBI Taxonomy" id="643648"/>
    <lineage>
        <taxon>Bacteria</taxon>
        <taxon>Bacillati</taxon>
        <taxon>Bacillota</taxon>
        <taxon>Clostridia</taxon>
        <taxon>Eubacteriales</taxon>
        <taxon>Syntrophomonadaceae</taxon>
        <taxon>Syntrophothermus</taxon>
    </lineage>
</organism>
<evidence type="ECO:0000256" key="8">
    <source>
        <dbReference type="RuleBase" id="RU004464"/>
    </source>
</evidence>
<keyword evidence="7" id="KW-1003">Cell membrane</keyword>
<dbReference type="GO" id="GO:0050136">
    <property type="term" value="F:NADH dehydrogenase (quinone) (non-electrogenic) activity"/>
    <property type="evidence" value="ECO:0007669"/>
    <property type="project" value="UniProtKB-UniRule"/>
</dbReference>
<comment type="cofactor">
    <cofactor evidence="7">
        <name>[4Fe-4S] cluster</name>
        <dbReference type="ChEBI" id="CHEBI:49883"/>
    </cofactor>
    <text evidence="7">Binds 1 [4Fe-4S] cluster.</text>
</comment>
<comment type="catalytic activity">
    <reaction evidence="7">
        <text>a quinone + NADH + 5 H(+)(in) = a quinol + NAD(+) + 4 H(+)(out)</text>
        <dbReference type="Rhea" id="RHEA:57888"/>
        <dbReference type="ChEBI" id="CHEBI:15378"/>
        <dbReference type="ChEBI" id="CHEBI:24646"/>
        <dbReference type="ChEBI" id="CHEBI:57540"/>
        <dbReference type="ChEBI" id="CHEBI:57945"/>
        <dbReference type="ChEBI" id="CHEBI:132124"/>
    </reaction>
</comment>
<dbReference type="eggNOG" id="COG0377">
    <property type="taxonomic scope" value="Bacteria"/>
</dbReference>
<dbReference type="GO" id="GO:0005886">
    <property type="term" value="C:plasma membrane"/>
    <property type="evidence" value="ECO:0007669"/>
    <property type="project" value="UniProtKB-SubCell"/>
</dbReference>
<dbReference type="GO" id="GO:0048038">
    <property type="term" value="F:quinone binding"/>
    <property type="evidence" value="ECO:0007669"/>
    <property type="project" value="UniProtKB-KW"/>
</dbReference>
<keyword evidence="2 7" id="KW-0813">Transport</keyword>
<dbReference type="Gene3D" id="3.40.50.12280">
    <property type="match status" value="1"/>
</dbReference>
<gene>
    <name evidence="7" type="primary">nuoB</name>
    <name evidence="10" type="ordered locus">Slip_0250</name>
</gene>
<dbReference type="InterPro" id="IPR006137">
    <property type="entry name" value="NADH_UbQ_OxRdtase-like_20kDa"/>
</dbReference>
<dbReference type="GO" id="GO:0045271">
    <property type="term" value="C:respiratory chain complex I"/>
    <property type="evidence" value="ECO:0007669"/>
    <property type="project" value="TreeGrafter"/>
</dbReference>
<keyword evidence="10" id="KW-0560">Oxidoreductase</keyword>
<comment type="subunit">
    <text evidence="7">NDH-1 is composed of 14 different subunits. Subunits NuoB, C, D, E, F, and G constitute the peripheral sector of the complex.</text>
</comment>
<evidence type="ECO:0000256" key="4">
    <source>
        <dbReference type="ARBA" id="ARBA00022719"/>
    </source>
</evidence>
<dbReference type="EC" id="7.1.1.-" evidence="7"/>
<feature type="binding site" evidence="7">
    <location>
        <position position="35"/>
    </location>
    <ligand>
        <name>[4Fe-4S] cluster</name>
        <dbReference type="ChEBI" id="CHEBI:49883"/>
    </ligand>
</feature>
<sequence length="160" mass="17599">MVLDTGPNIIVTTLEKIWNWGRSRSFWPLTYGCNCCPIEMMAAGAARFDIARYGYEVFRASPRQADLLIVAGPVTLKMKPVVERVWAQMPEPKWVLAMGNCATSGGPFKDGYSVLPGCDSFLPVDVYVPGCPPRPEALFHGLLELKKKVESGQSGRGYKG</sequence>
<keyword evidence="3 7" id="KW-0004">4Fe-4S</keyword>
<reference evidence="10 11" key="2">
    <citation type="journal article" date="2010" name="Stand. Genomic Sci.">
        <title>Complete genome sequence of Syntrophothermus lipocalidus type strain (TGB-C1).</title>
        <authorList>
            <person name="Djao O.D."/>
            <person name="Zhang X."/>
            <person name="Lucas S."/>
            <person name="Lapidus A."/>
            <person name="Del Rio T.G."/>
            <person name="Nolan M."/>
            <person name="Tice H."/>
            <person name="Cheng J.F."/>
            <person name="Han C."/>
            <person name="Tapia R."/>
            <person name="Goodwin L."/>
            <person name="Pitluck S."/>
            <person name="Liolios K."/>
            <person name="Ivanova N."/>
            <person name="Mavromatis K."/>
            <person name="Mikhailova N."/>
            <person name="Ovchinnikova G."/>
            <person name="Pati A."/>
            <person name="Brambilla E."/>
            <person name="Chen A."/>
            <person name="Palaniappan K."/>
            <person name="Land M."/>
            <person name="Hauser L."/>
            <person name="Chang Y.J."/>
            <person name="Jeffries C.D."/>
            <person name="Rohde M."/>
            <person name="Sikorski J."/>
            <person name="Spring S."/>
            <person name="Goker M."/>
            <person name="Detter J.C."/>
            <person name="Woyke T."/>
            <person name="Bristow J."/>
            <person name="Eisen J.A."/>
            <person name="Markowitz V."/>
            <person name="Hugenholtz P."/>
            <person name="Kyrpides N.C."/>
            <person name="Klenk H.P."/>
        </authorList>
    </citation>
    <scope>NUCLEOTIDE SEQUENCE [LARGE SCALE GENOMIC DNA]</scope>
    <source>
        <strain evidence="11">DSM 12680 / TGB-C1</strain>
    </source>
</reference>
<feature type="domain" description="NADH:ubiquinone oxidoreductase-like 20kDa subunit" evidence="9">
    <location>
        <begin position="33"/>
        <end position="145"/>
    </location>
</feature>
<keyword evidence="6 7" id="KW-0520">NAD</keyword>
<evidence type="ECO:0000313" key="10">
    <source>
        <dbReference type="EMBL" id="ADI01037.1"/>
    </source>
</evidence>
<evidence type="ECO:0000256" key="3">
    <source>
        <dbReference type="ARBA" id="ARBA00022485"/>
    </source>
</evidence>
<keyword evidence="4 7" id="KW-0874">Quinone</keyword>
<comment type="similarity">
    <text evidence="1 7 8">Belongs to the complex I 20 kDa subunit family.</text>
</comment>
<dbReference type="RefSeq" id="WP_013174439.1">
    <property type="nucleotide sequence ID" value="NC_014220.1"/>
</dbReference>
<dbReference type="PANTHER" id="PTHR11995:SF14">
    <property type="entry name" value="NADH DEHYDROGENASE [UBIQUINONE] IRON-SULFUR PROTEIN 7, MITOCHONDRIAL"/>
    <property type="match status" value="1"/>
</dbReference>
<evidence type="ECO:0000313" key="11">
    <source>
        <dbReference type="Proteomes" id="UP000000378"/>
    </source>
</evidence>
<dbReference type="FunFam" id="3.40.50.12280:FF:000002">
    <property type="entry name" value="NADH-quinone oxidoreductase subunit B"/>
    <property type="match status" value="1"/>
</dbReference>
<dbReference type="PROSITE" id="PS01150">
    <property type="entry name" value="COMPLEX1_20K"/>
    <property type="match status" value="1"/>
</dbReference>
<dbReference type="GO" id="GO:0009060">
    <property type="term" value="P:aerobic respiration"/>
    <property type="evidence" value="ECO:0007669"/>
    <property type="project" value="TreeGrafter"/>
</dbReference>
<dbReference type="HOGENOM" id="CLU_055737_7_3_9"/>
<name>D7CJE8_SYNLT</name>
<dbReference type="SUPFAM" id="SSF56770">
    <property type="entry name" value="HydA/Nqo6-like"/>
    <property type="match status" value="1"/>
</dbReference>
<feature type="binding site" evidence="7">
    <location>
        <position position="36"/>
    </location>
    <ligand>
        <name>[4Fe-4S] cluster</name>
        <dbReference type="ChEBI" id="CHEBI:49883"/>
    </ligand>
</feature>
<comment type="subcellular location">
    <subcellularLocation>
        <location evidence="7">Cell membrane</location>
        <topology evidence="7">Peripheral membrane protein</topology>
        <orientation evidence="7">Cytoplasmic side</orientation>
    </subcellularLocation>
</comment>
<keyword evidence="7" id="KW-0472">Membrane</keyword>
<keyword evidence="7 8" id="KW-0408">Iron</keyword>